<feature type="domain" description="G-protein coupled receptors family 1 profile" evidence="14">
    <location>
        <begin position="175"/>
        <end position="297"/>
    </location>
</feature>
<dbReference type="PROSITE" id="PS00237">
    <property type="entry name" value="G_PROTEIN_RECEP_F1_1"/>
    <property type="match status" value="1"/>
</dbReference>
<feature type="transmembrane region" description="Helical" evidence="13">
    <location>
        <begin position="193"/>
        <end position="213"/>
    </location>
</feature>
<evidence type="ECO:0000256" key="6">
    <source>
        <dbReference type="ARBA" id="ARBA00022737"/>
    </source>
</evidence>
<evidence type="ECO:0000256" key="7">
    <source>
        <dbReference type="ARBA" id="ARBA00022989"/>
    </source>
</evidence>
<evidence type="ECO:0000256" key="1">
    <source>
        <dbReference type="ARBA" id="ARBA00004651"/>
    </source>
</evidence>
<dbReference type="InterPro" id="IPR017452">
    <property type="entry name" value="GPCR_Rhodpsn_7TM"/>
</dbReference>
<dbReference type="SUPFAM" id="SSF52058">
    <property type="entry name" value="L domain-like"/>
    <property type="match status" value="1"/>
</dbReference>
<evidence type="ECO:0000256" key="11">
    <source>
        <dbReference type="ARBA" id="ARBA00023224"/>
    </source>
</evidence>
<comment type="subcellular location">
    <subcellularLocation>
        <location evidence="1">Cell membrane</location>
        <topology evidence="1">Multi-pass membrane protein</topology>
    </subcellularLocation>
</comment>
<dbReference type="EMBL" id="GL450326">
    <property type="protein sequence ID" value="EFN81134.1"/>
    <property type="molecule type" value="Genomic_DNA"/>
</dbReference>
<evidence type="ECO:0000256" key="3">
    <source>
        <dbReference type="ARBA" id="ARBA00022475"/>
    </source>
</evidence>
<keyword evidence="7 13" id="KW-1133">Transmembrane helix</keyword>
<feature type="transmembrane region" description="Helical" evidence="13">
    <location>
        <begin position="390"/>
        <end position="413"/>
    </location>
</feature>
<evidence type="ECO:0000256" key="10">
    <source>
        <dbReference type="ARBA" id="ARBA00023170"/>
    </source>
</evidence>
<evidence type="ECO:0000256" key="4">
    <source>
        <dbReference type="ARBA" id="ARBA00022614"/>
    </source>
</evidence>
<feature type="transmembrane region" description="Helical" evidence="13">
    <location>
        <begin position="7"/>
        <end position="28"/>
    </location>
</feature>
<keyword evidence="6" id="KW-0677">Repeat</keyword>
<dbReference type="InterPro" id="IPR032675">
    <property type="entry name" value="LRR_dom_sf"/>
</dbReference>
<keyword evidence="5 12" id="KW-0812">Transmembrane</keyword>
<evidence type="ECO:0000313" key="15">
    <source>
        <dbReference type="EMBL" id="EFN81134.1"/>
    </source>
</evidence>
<feature type="transmembrane region" description="Helical" evidence="13">
    <location>
        <begin position="263"/>
        <end position="286"/>
    </location>
</feature>
<dbReference type="GO" id="GO:0009755">
    <property type="term" value="P:hormone-mediated signaling pathway"/>
    <property type="evidence" value="ECO:0007669"/>
    <property type="project" value="TreeGrafter"/>
</dbReference>
<dbReference type="OMA" id="RESHLCK"/>
<feature type="transmembrane region" description="Helical" evidence="13">
    <location>
        <begin position="163"/>
        <end position="181"/>
    </location>
</feature>
<dbReference type="PANTHER" id="PTHR24372">
    <property type="entry name" value="GLYCOPROTEIN HORMONE RECEPTOR"/>
    <property type="match status" value="1"/>
</dbReference>
<dbReference type="PROSITE" id="PS50262">
    <property type="entry name" value="G_PROTEIN_RECEP_F1_2"/>
    <property type="match status" value="1"/>
</dbReference>
<keyword evidence="9 13" id="KW-0472">Membrane</keyword>
<gene>
    <name evidence="15" type="ORF">EAI_10348</name>
</gene>
<protein>
    <submittedName>
        <fullName evidence="15">Relaxin receptor 1</fullName>
    </submittedName>
</protein>
<evidence type="ECO:0000256" key="12">
    <source>
        <dbReference type="RuleBase" id="RU000688"/>
    </source>
</evidence>
<dbReference type="InParanoid" id="E2BT43"/>
<evidence type="ECO:0000259" key="14">
    <source>
        <dbReference type="PROSITE" id="PS50262"/>
    </source>
</evidence>
<reference evidence="15 16" key="1">
    <citation type="journal article" date="2010" name="Science">
        <title>Genomic comparison of the ants Camponotus floridanus and Harpegnathos saltator.</title>
        <authorList>
            <person name="Bonasio R."/>
            <person name="Zhang G."/>
            <person name="Ye C."/>
            <person name="Mutti N.S."/>
            <person name="Fang X."/>
            <person name="Qin N."/>
            <person name="Donahue G."/>
            <person name="Yang P."/>
            <person name="Li Q."/>
            <person name="Li C."/>
            <person name="Zhang P."/>
            <person name="Huang Z."/>
            <person name="Berger S.L."/>
            <person name="Reinberg D."/>
            <person name="Wang J."/>
            <person name="Liebig J."/>
        </authorList>
    </citation>
    <scope>NUCLEOTIDE SEQUENCE [LARGE SCALE GENOMIC DNA]</scope>
    <source>
        <strain evidence="15 16">R22 G/1</strain>
    </source>
</reference>
<dbReference type="SUPFAM" id="SSF81321">
    <property type="entry name" value="Family A G protein-coupled receptor-like"/>
    <property type="match status" value="1"/>
</dbReference>
<evidence type="ECO:0000256" key="13">
    <source>
        <dbReference type="SAM" id="Phobius"/>
    </source>
</evidence>
<evidence type="ECO:0000256" key="8">
    <source>
        <dbReference type="ARBA" id="ARBA00023040"/>
    </source>
</evidence>
<dbReference type="GO" id="GO:0007189">
    <property type="term" value="P:adenylate cyclase-activating G protein-coupled receptor signaling pathway"/>
    <property type="evidence" value="ECO:0007669"/>
    <property type="project" value="TreeGrafter"/>
</dbReference>
<dbReference type="GO" id="GO:0008528">
    <property type="term" value="F:G protein-coupled peptide receptor activity"/>
    <property type="evidence" value="ECO:0007669"/>
    <property type="project" value="TreeGrafter"/>
</dbReference>
<keyword evidence="11 12" id="KW-0807">Transducer</keyword>
<dbReference type="Proteomes" id="UP000008237">
    <property type="component" value="Unassembled WGS sequence"/>
</dbReference>
<feature type="transmembrane region" description="Helical" evidence="13">
    <location>
        <begin position="306"/>
        <end position="324"/>
    </location>
</feature>
<dbReference type="Pfam" id="PF00001">
    <property type="entry name" value="7tm_1"/>
    <property type="match status" value="1"/>
</dbReference>
<dbReference type="PANTHER" id="PTHR24372:SF80">
    <property type="entry name" value="FI21465P1-RELATED"/>
    <property type="match status" value="1"/>
</dbReference>
<name>E2BT43_HARSA</name>
<proteinExistence type="inferred from homology"/>
<evidence type="ECO:0000256" key="2">
    <source>
        <dbReference type="ARBA" id="ARBA00010663"/>
    </source>
</evidence>
<evidence type="ECO:0000256" key="5">
    <source>
        <dbReference type="ARBA" id="ARBA00022692"/>
    </source>
</evidence>
<keyword evidence="3" id="KW-1003">Cell membrane</keyword>
<comment type="similarity">
    <text evidence="2 12">Belongs to the G-protein coupled receptor 1 family.</text>
</comment>
<keyword evidence="4" id="KW-0433">Leucine-rich repeat</keyword>
<evidence type="ECO:0000256" key="9">
    <source>
        <dbReference type="ARBA" id="ARBA00023136"/>
    </source>
</evidence>
<keyword evidence="8 12" id="KW-0297">G-protein coupled receptor</keyword>
<dbReference type="Gene3D" id="1.20.1070.10">
    <property type="entry name" value="Rhodopsin 7-helix transmembrane proteins"/>
    <property type="match status" value="1"/>
</dbReference>
<dbReference type="InterPro" id="IPR000276">
    <property type="entry name" value="GPCR_Rhodpsn"/>
</dbReference>
<keyword evidence="16" id="KW-1185">Reference proteome</keyword>
<accession>E2BT43</accession>
<dbReference type="STRING" id="610380.E2BT43"/>
<dbReference type="AlphaFoldDB" id="E2BT43"/>
<evidence type="ECO:0000313" key="16">
    <source>
        <dbReference type="Proteomes" id="UP000008237"/>
    </source>
</evidence>
<organism evidence="16">
    <name type="scientific">Harpegnathos saltator</name>
    <name type="common">Jerdon's jumping ant</name>
    <dbReference type="NCBI Taxonomy" id="610380"/>
    <lineage>
        <taxon>Eukaryota</taxon>
        <taxon>Metazoa</taxon>
        <taxon>Ecdysozoa</taxon>
        <taxon>Arthropoda</taxon>
        <taxon>Hexapoda</taxon>
        <taxon>Insecta</taxon>
        <taxon>Pterygota</taxon>
        <taxon>Neoptera</taxon>
        <taxon>Endopterygota</taxon>
        <taxon>Hymenoptera</taxon>
        <taxon>Apocrita</taxon>
        <taxon>Aculeata</taxon>
        <taxon>Formicoidea</taxon>
        <taxon>Formicidae</taxon>
        <taxon>Ponerinae</taxon>
        <taxon>Ponerini</taxon>
        <taxon>Harpegnathos</taxon>
    </lineage>
</organism>
<dbReference type="Gene3D" id="3.80.10.10">
    <property type="entry name" value="Ribonuclease Inhibitor"/>
    <property type="match status" value="1"/>
</dbReference>
<dbReference type="GO" id="GO:0005886">
    <property type="term" value="C:plasma membrane"/>
    <property type="evidence" value="ECO:0007669"/>
    <property type="project" value="UniProtKB-SubCell"/>
</dbReference>
<keyword evidence="10 12" id="KW-0675">Receptor</keyword>
<sequence>MRYRYVCIVDALLVVTLCLLYSGLMYYIGEGICNSDTEDATEPKPFVYVHRDLGKNKIREIQPGHLKGLTELQTLKLEQNKIAEADFSDLENSTDLSNIDLAHNEIVTLPPNVFRPVNNLTKLSVEDINMDNMNKRVFDKLPKLNFVRVIDVSFAGHTPLLRVIVWSISFVTCLGNGLVLWGRFTVRDENRVLSIVIGNLAVSDMLMGIYLFIIAVEDVRFRDNYKEEARVSVLILSFMSVERFVLITAPLRRHRAMTSQAAFLSMIVIWVAGLILAIMPAIHLRSSTKFYGVNGMCFPLHIDDPYLVGWEYSAFIFLGLNLVGRRTDFRNPFRNRAIQSLAFEFSNELKRAVGHYRLRLRQHVRQRLENATQRNATSLSNGDFELPLRFFLIVLTDAACWAPIIALKIVAIMKYPVPSRDQPAAVHLHYAEISRKDQRRLVRQDVQIRIDEILRARFTGTAYWCYQTKLNNIIAHPGYDDGGRKRTSPAFQLP</sequence>
<dbReference type="PRINTS" id="PR00237">
    <property type="entry name" value="GPCRRHODOPSN"/>
</dbReference>
<feature type="transmembrane region" description="Helical" evidence="13">
    <location>
        <begin position="233"/>
        <end position="251"/>
    </location>
</feature>